<dbReference type="Proteomes" id="UP000509750">
    <property type="component" value="Chromosome"/>
</dbReference>
<reference evidence="1 2" key="1">
    <citation type="submission" date="2020-07" db="EMBL/GenBank/DDBJ databases">
        <title>Gai3-2, isolated from salt lake.</title>
        <authorList>
            <person name="Cui H."/>
            <person name="Shi X."/>
        </authorList>
    </citation>
    <scope>NUCLEOTIDE SEQUENCE [LARGE SCALE GENOMIC DNA]</scope>
    <source>
        <strain evidence="1 2">Gai3-2</strain>
    </source>
</reference>
<name>A0A7D5GCM5_9EURY</name>
<accession>A0A7D5GCM5</accession>
<dbReference type="AlphaFoldDB" id="A0A7D5GCM5"/>
<dbReference type="EMBL" id="CP058529">
    <property type="protein sequence ID" value="QLG28345.1"/>
    <property type="molecule type" value="Genomic_DNA"/>
</dbReference>
<evidence type="ECO:0000313" key="2">
    <source>
        <dbReference type="Proteomes" id="UP000509750"/>
    </source>
</evidence>
<dbReference type="Pfam" id="PF13563">
    <property type="entry name" value="2_5_RNA_ligase2"/>
    <property type="match status" value="1"/>
</dbReference>
<dbReference type="Gene3D" id="3.90.1140.10">
    <property type="entry name" value="Cyclic phosphodiesterase"/>
    <property type="match status" value="1"/>
</dbReference>
<dbReference type="GeneID" id="56029699"/>
<keyword evidence="2" id="KW-1185">Reference proteome</keyword>
<dbReference type="InterPro" id="IPR009097">
    <property type="entry name" value="Cyclic_Pdiesterase"/>
</dbReference>
<proteinExistence type="predicted"/>
<gene>
    <name evidence="1" type="ORF">HUG10_12660</name>
</gene>
<keyword evidence="1" id="KW-0436">Ligase</keyword>
<evidence type="ECO:0000313" key="1">
    <source>
        <dbReference type="EMBL" id="QLG28345.1"/>
    </source>
</evidence>
<dbReference type="KEGG" id="halg:HUG10_12660"/>
<sequence length="174" mass="19562">MYSLNVPVPPTVKRLADDLSPELAPFRTLRDRKTLVVKRFDSDGAGQSLPHLRERLRPVLADVRPFEAHVAGIDTFDNPPMGDAPVVYLVIGGEGLWSLHRRLVREFGAVEGLEGDEYDPHVTLARGVGGDRAEAEAAVERLRERELEPVQWTVNELGIWTREYKEIAARFRLG</sequence>
<dbReference type="GO" id="GO:0016874">
    <property type="term" value="F:ligase activity"/>
    <property type="evidence" value="ECO:0007669"/>
    <property type="project" value="UniProtKB-KW"/>
</dbReference>
<dbReference type="RefSeq" id="WP_179169920.1">
    <property type="nucleotide sequence ID" value="NZ_CP058529.1"/>
</dbReference>
<dbReference type="OrthoDB" id="200286at2157"/>
<dbReference type="SUPFAM" id="SSF55144">
    <property type="entry name" value="LigT-like"/>
    <property type="match status" value="1"/>
</dbReference>
<protein>
    <submittedName>
        <fullName evidence="1">2'-5' RNA ligase family protein</fullName>
    </submittedName>
</protein>
<organism evidence="1 2">
    <name type="scientific">Halorarum halophilum</name>
    <dbReference type="NCBI Taxonomy" id="2743090"/>
    <lineage>
        <taxon>Archaea</taxon>
        <taxon>Methanobacteriati</taxon>
        <taxon>Methanobacteriota</taxon>
        <taxon>Stenosarchaea group</taxon>
        <taxon>Halobacteria</taxon>
        <taxon>Halobacteriales</taxon>
        <taxon>Haloferacaceae</taxon>
        <taxon>Halorarum</taxon>
    </lineage>
</organism>